<organism evidence="2 3">
    <name type="scientific">Lachnotalea glycerini</name>
    <dbReference type="NCBI Taxonomy" id="1763509"/>
    <lineage>
        <taxon>Bacteria</taxon>
        <taxon>Bacillati</taxon>
        <taxon>Bacillota</taxon>
        <taxon>Clostridia</taxon>
        <taxon>Lachnospirales</taxon>
        <taxon>Lachnospiraceae</taxon>
        <taxon>Lachnotalea</taxon>
    </lineage>
</organism>
<gene>
    <name evidence="2" type="ORF">CG710_007285</name>
</gene>
<dbReference type="Proteomes" id="UP000216411">
    <property type="component" value="Unassembled WGS sequence"/>
</dbReference>
<evidence type="ECO:0000259" key="1">
    <source>
        <dbReference type="Pfam" id="PF00550"/>
    </source>
</evidence>
<accession>A0A371JGS0</accession>
<proteinExistence type="predicted"/>
<protein>
    <recommendedName>
        <fullName evidence="1">Carrier domain-containing protein</fullName>
    </recommendedName>
</protein>
<reference evidence="2 3" key="1">
    <citation type="journal article" date="2017" name="Genome Announc.">
        <title>Draft Genome Sequence of a Sporulating and Motile Strain of Lachnotalea glycerini Isolated from Water in Quebec City, Canada.</title>
        <authorList>
            <person name="Maheux A.F."/>
            <person name="Boudreau D.K."/>
            <person name="Berube E."/>
            <person name="Boissinot M."/>
            <person name="Raymond F."/>
            <person name="Brodeur S."/>
            <person name="Corbeil J."/>
            <person name="Isabel S."/>
            <person name="Omar R.F."/>
            <person name="Bergeron M.G."/>
        </authorList>
    </citation>
    <scope>NUCLEOTIDE SEQUENCE [LARGE SCALE GENOMIC DNA]</scope>
    <source>
        <strain evidence="2 3">CCRI-19302</strain>
    </source>
</reference>
<dbReference type="AlphaFoldDB" id="A0A371JGS0"/>
<keyword evidence="3" id="KW-1185">Reference proteome</keyword>
<dbReference type="Gene3D" id="1.10.1200.10">
    <property type="entry name" value="ACP-like"/>
    <property type="match status" value="1"/>
</dbReference>
<dbReference type="InterPro" id="IPR036736">
    <property type="entry name" value="ACP-like_sf"/>
</dbReference>
<dbReference type="EMBL" id="NOKA02000008">
    <property type="protein sequence ID" value="RDY31940.1"/>
    <property type="molecule type" value="Genomic_DNA"/>
</dbReference>
<evidence type="ECO:0000313" key="2">
    <source>
        <dbReference type="EMBL" id="RDY31940.1"/>
    </source>
</evidence>
<evidence type="ECO:0000313" key="3">
    <source>
        <dbReference type="Proteomes" id="UP000216411"/>
    </source>
</evidence>
<sequence>MEQLGKKVVEMVIRRCKLNDVDPETCDYDAPLFLHDNEVIEGGLELDSVDALELVAGIKEEFGFTIDAGETNVFYSINTLVEYIQEHLTE</sequence>
<dbReference type="RefSeq" id="WP_094377423.1">
    <property type="nucleotide sequence ID" value="NZ_NOKA02000008.1"/>
</dbReference>
<name>A0A371JGS0_9FIRM</name>
<dbReference type="InterPro" id="IPR009081">
    <property type="entry name" value="PP-bd_ACP"/>
</dbReference>
<comment type="caution">
    <text evidence="2">The sequence shown here is derived from an EMBL/GenBank/DDBJ whole genome shotgun (WGS) entry which is preliminary data.</text>
</comment>
<feature type="domain" description="Carrier" evidence="1">
    <location>
        <begin position="43"/>
        <end position="84"/>
    </location>
</feature>
<dbReference type="SUPFAM" id="SSF47336">
    <property type="entry name" value="ACP-like"/>
    <property type="match status" value="1"/>
</dbReference>
<dbReference type="OrthoDB" id="9803943at2"/>
<dbReference type="Pfam" id="PF00550">
    <property type="entry name" value="PP-binding"/>
    <property type="match status" value="1"/>
</dbReference>